<gene>
    <name evidence="3" type="ORF">BST23_11840</name>
</gene>
<dbReference type="EMBL" id="MVHP01000011">
    <property type="protein sequence ID" value="ORA66016.1"/>
    <property type="molecule type" value="Genomic_DNA"/>
</dbReference>
<dbReference type="AlphaFoldDB" id="A0A0M2ZF69"/>
<feature type="region of interest" description="Disordered" evidence="1">
    <location>
        <begin position="1"/>
        <end position="24"/>
    </location>
</feature>
<keyword evidence="2" id="KW-1133">Transmembrane helix</keyword>
<feature type="transmembrane region" description="Helical" evidence="2">
    <location>
        <begin position="29"/>
        <end position="56"/>
    </location>
</feature>
<feature type="compositionally biased region" description="Pro residues" evidence="1">
    <location>
        <begin position="1"/>
        <end position="21"/>
    </location>
</feature>
<comment type="caution">
    <text evidence="3">The sequence shown here is derived from an EMBL/GenBank/DDBJ whole genome shotgun (WGS) entry which is preliminary data.</text>
</comment>
<dbReference type="OrthoDB" id="4620851at2"/>
<proteinExistence type="predicted"/>
<evidence type="ECO:0000313" key="4">
    <source>
        <dbReference type="Proteomes" id="UP000192772"/>
    </source>
</evidence>
<organism evidence="3 4">
    <name type="scientific">Mycolicibacterium elephantis</name>
    <dbReference type="NCBI Taxonomy" id="81858"/>
    <lineage>
        <taxon>Bacteria</taxon>
        <taxon>Bacillati</taxon>
        <taxon>Actinomycetota</taxon>
        <taxon>Actinomycetes</taxon>
        <taxon>Mycobacteriales</taxon>
        <taxon>Mycobacteriaceae</taxon>
        <taxon>Mycolicibacterium</taxon>
    </lineage>
</organism>
<reference evidence="3 4" key="1">
    <citation type="submission" date="2017-02" db="EMBL/GenBank/DDBJ databases">
        <title>The new phylogeny of genus Mycobacterium.</title>
        <authorList>
            <person name="Tortoli E."/>
            <person name="Trovato A."/>
            <person name="Cirillo D.M."/>
        </authorList>
    </citation>
    <scope>NUCLEOTIDE SEQUENCE [LARGE SCALE GENOMIC DNA]</scope>
    <source>
        <strain evidence="3 4">FI-09383</strain>
    </source>
</reference>
<name>A0A0M2ZF69_9MYCO</name>
<keyword evidence="2" id="KW-0812">Transmembrane</keyword>
<evidence type="ECO:0008006" key="5">
    <source>
        <dbReference type="Google" id="ProtNLM"/>
    </source>
</evidence>
<sequence length="299" mass="31556">MTTIAPPPPAPPAPHSDPPPSLSGGGRTALRAVLVIAAVPLMVGALVMMAVLAWGISNFRIITDSKPLPAAMRSLIVDSGSVPIAIRITTDREAREPRADLRMVNSISAGANPLSVSADETEARVTINGEPSEFLQWTRAGEITVVLPPELARRLTVSTQQETGVVFTQADLDRFTARTERGAVVLNGAARRVEIHNVHGEVVTRDPISVSESFTATTVAGDIKVDFADAAPRIVDVSSQEGDVLVALPTHARYLVNASTGRDRGEAVVRVPRTSERDAATAVITARSDTGDVVIDDLG</sequence>
<accession>A0A0M2ZF69</accession>
<keyword evidence="2" id="KW-0472">Membrane</keyword>
<evidence type="ECO:0000313" key="3">
    <source>
        <dbReference type="EMBL" id="ORA66016.1"/>
    </source>
</evidence>
<protein>
    <recommendedName>
        <fullName evidence="5">Adhesin domain-containing protein</fullName>
    </recommendedName>
</protein>
<evidence type="ECO:0000256" key="2">
    <source>
        <dbReference type="SAM" id="Phobius"/>
    </source>
</evidence>
<evidence type="ECO:0000256" key="1">
    <source>
        <dbReference type="SAM" id="MobiDB-lite"/>
    </source>
</evidence>
<dbReference type="Proteomes" id="UP000192772">
    <property type="component" value="Unassembled WGS sequence"/>
</dbReference>
<dbReference type="RefSeq" id="WP_046754200.1">
    <property type="nucleotide sequence ID" value="NZ_LBNO01000116.1"/>
</dbReference>
<dbReference type="STRING" id="81858.BST23_11840"/>